<dbReference type="KEGG" id="qsa:O6P43_031638"/>
<dbReference type="KEGG" id="qsa:O6P43_031162"/>
<protein>
    <submittedName>
        <fullName evidence="2">Proline-rich protein 1-like</fullName>
    </submittedName>
</protein>
<evidence type="ECO:0000313" key="2">
    <source>
        <dbReference type="EMBL" id="KAJ7946197.1"/>
    </source>
</evidence>
<comment type="caution">
    <text evidence="2">The sequence shown here is derived from an EMBL/GenBank/DDBJ whole genome shotgun (WGS) entry which is preliminary data.</text>
</comment>
<name>A0AAD7P8P6_QUISA</name>
<dbReference type="EMBL" id="JARAOO010000013">
    <property type="protein sequence ID" value="KAJ7946750.1"/>
    <property type="molecule type" value="Genomic_DNA"/>
</dbReference>
<dbReference type="PANTHER" id="PTHR48216">
    <property type="match status" value="1"/>
</dbReference>
<dbReference type="EMBL" id="JARAOO010000013">
    <property type="protein sequence ID" value="KAJ7946197.1"/>
    <property type="molecule type" value="Genomic_DNA"/>
</dbReference>
<dbReference type="PANTHER" id="PTHR48216:SF1">
    <property type="match status" value="1"/>
</dbReference>
<gene>
    <name evidence="2" type="ORF">O6P43_031162</name>
    <name evidence="3" type="ORF">O6P43_031638</name>
</gene>
<feature type="signal peptide" evidence="1">
    <location>
        <begin position="1"/>
        <end position="18"/>
    </location>
</feature>
<evidence type="ECO:0000313" key="3">
    <source>
        <dbReference type="EMBL" id="KAJ7946750.1"/>
    </source>
</evidence>
<evidence type="ECO:0000313" key="4">
    <source>
        <dbReference type="Proteomes" id="UP001163823"/>
    </source>
</evidence>
<proteinExistence type="predicted"/>
<keyword evidence="4" id="KW-1185">Reference proteome</keyword>
<organism evidence="2 4">
    <name type="scientific">Quillaja saponaria</name>
    <name type="common">Soap bark tree</name>
    <dbReference type="NCBI Taxonomy" id="32244"/>
    <lineage>
        <taxon>Eukaryota</taxon>
        <taxon>Viridiplantae</taxon>
        <taxon>Streptophyta</taxon>
        <taxon>Embryophyta</taxon>
        <taxon>Tracheophyta</taxon>
        <taxon>Spermatophyta</taxon>
        <taxon>Magnoliopsida</taxon>
        <taxon>eudicotyledons</taxon>
        <taxon>Gunneridae</taxon>
        <taxon>Pentapetalae</taxon>
        <taxon>rosids</taxon>
        <taxon>fabids</taxon>
        <taxon>Fabales</taxon>
        <taxon>Quillajaceae</taxon>
        <taxon>Quillaja</taxon>
    </lineage>
</organism>
<accession>A0AAD7P8P6</accession>
<evidence type="ECO:0000256" key="1">
    <source>
        <dbReference type="SAM" id="SignalP"/>
    </source>
</evidence>
<keyword evidence="1" id="KW-0732">Signal</keyword>
<reference evidence="2" key="1">
    <citation type="journal article" date="2023" name="Science">
        <title>Elucidation of the pathway for biosynthesis of saponin adjuvants from the soapbark tree.</title>
        <authorList>
            <person name="Reed J."/>
            <person name="Orme A."/>
            <person name="El-Demerdash A."/>
            <person name="Owen C."/>
            <person name="Martin L.B.B."/>
            <person name="Misra R.C."/>
            <person name="Kikuchi S."/>
            <person name="Rejzek M."/>
            <person name="Martin A.C."/>
            <person name="Harkess A."/>
            <person name="Leebens-Mack J."/>
            <person name="Louveau T."/>
            <person name="Stephenson M.J."/>
            <person name="Osbourn A."/>
        </authorList>
    </citation>
    <scope>NUCLEOTIDE SEQUENCE</scope>
    <source>
        <strain evidence="2">S10</strain>
    </source>
</reference>
<dbReference type="AlphaFoldDB" id="A0AAD7P8P6"/>
<dbReference type="Proteomes" id="UP001163823">
    <property type="component" value="Chromosome 13"/>
</dbReference>
<sequence length="95" mass="9987">MASYNSFILAFFIALSFSNMDISIAARSLLQTTQPAVPNLPVKYLPIPTSLPLPTLPILGNIVPPLPPIPSLPVPALPAVSLPVPSIHIPTISSP</sequence>
<feature type="chain" id="PRO_5042442030" evidence="1">
    <location>
        <begin position="19"/>
        <end position="95"/>
    </location>
</feature>